<keyword evidence="18" id="KW-1185">Reference proteome</keyword>
<evidence type="ECO:0000256" key="9">
    <source>
        <dbReference type="ARBA" id="ARBA00022763"/>
    </source>
</evidence>
<dbReference type="Pfam" id="PF21999">
    <property type="entry name" value="IMS_HHH_1"/>
    <property type="match status" value="1"/>
</dbReference>
<evidence type="ECO:0000256" key="10">
    <source>
        <dbReference type="ARBA" id="ARBA00022842"/>
    </source>
</evidence>
<dbReference type="SUPFAM" id="SSF100879">
    <property type="entry name" value="Lesion bypass DNA polymerase (Y-family), little finger domain"/>
    <property type="match status" value="1"/>
</dbReference>
<comment type="caution">
    <text evidence="17">The sequence shown here is derived from an EMBL/GenBank/DDBJ whole genome shotgun (WGS) entry which is preliminary data.</text>
</comment>
<dbReference type="SUPFAM" id="SSF56672">
    <property type="entry name" value="DNA/RNA polymerases"/>
    <property type="match status" value="1"/>
</dbReference>
<comment type="cofactor">
    <cofactor evidence="15">
        <name>Mg(2+)</name>
        <dbReference type="ChEBI" id="CHEBI:18420"/>
    </cofactor>
    <text evidence="15">Binds 2 magnesium ions per subunit.</text>
</comment>
<evidence type="ECO:0000256" key="1">
    <source>
        <dbReference type="ARBA" id="ARBA00004496"/>
    </source>
</evidence>
<keyword evidence="11 15" id="KW-0239">DNA-directed DNA polymerase</keyword>
<comment type="catalytic activity">
    <reaction evidence="14 15">
        <text>DNA(n) + a 2'-deoxyribonucleoside 5'-triphosphate = DNA(n+1) + diphosphate</text>
        <dbReference type="Rhea" id="RHEA:22508"/>
        <dbReference type="Rhea" id="RHEA-COMP:17339"/>
        <dbReference type="Rhea" id="RHEA-COMP:17340"/>
        <dbReference type="ChEBI" id="CHEBI:33019"/>
        <dbReference type="ChEBI" id="CHEBI:61560"/>
        <dbReference type="ChEBI" id="CHEBI:173112"/>
        <dbReference type="EC" id="2.7.7.7"/>
    </reaction>
</comment>
<keyword evidence="10 15" id="KW-0460">Magnesium</keyword>
<feature type="active site" evidence="15">
    <location>
        <position position="104"/>
    </location>
</feature>
<evidence type="ECO:0000256" key="3">
    <source>
        <dbReference type="ARBA" id="ARBA00022457"/>
    </source>
</evidence>
<dbReference type="Gene3D" id="3.30.1490.100">
    <property type="entry name" value="DNA polymerase, Y-family, little finger domain"/>
    <property type="match status" value="1"/>
</dbReference>
<comment type="subunit">
    <text evidence="15">Monomer.</text>
</comment>
<feature type="site" description="Substrate discrimination" evidence="15">
    <location>
        <position position="13"/>
    </location>
</feature>
<dbReference type="FunFam" id="1.10.150.20:FF:000019">
    <property type="entry name" value="DNA polymerase IV"/>
    <property type="match status" value="1"/>
</dbReference>
<keyword evidence="12 15" id="KW-0238">DNA-binding</keyword>
<dbReference type="eggNOG" id="COG0389">
    <property type="taxonomic scope" value="Bacteria"/>
</dbReference>
<evidence type="ECO:0000256" key="14">
    <source>
        <dbReference type="ARBA" id="ARBA00049244"/>
    </source>
</evidence>
<dbReference type="GO" id="GO:0042276">
    <property type="term" value="P:error-prone translesion synthesis"/>
    <property type="evidence" value="ECO:0007669"/>
    <property type="project" value="TreeGrafter"/>
</dbReference>
<comment type="function">
    <text evidence="15">Poorly processive, error-prone DNA polymerase involved in untargeted mutagenesis. Copies undamaged DNA at stalled replication forks, which arise in vivo from mismatched or misaligned primer ends. These misaligned primers can be extended by PolIV. Exhibits no 3'-5' exonuclease (proofreading) activity. May be involved in translesional synthesis, in conjunction with the beta clamp from PolIII.</text>
</comment>
<keyword evidence="6 15" id="KW-0548">Nucleotidyltransferase</keyword>
<evidence type="ECO:0000256" key="7">
    <source>
        <dbReference type="ARBA" id="ARBA00022705"/>
    </source>
</evidence>
<dbReference type="InterPro" id="IPR001126">
    <property type="entry name" value="UmuC"/>
</dbReference>
<dbReference type="InterPro" id="IPR053848">
    <property type="entry name" value="IMS_HHH_1"/>
</dbReference>
<comment type="subcellular location">
    <subcellularLocation>
        <location evidence="1 15">Cytoplasm</location>
    </subcellularLocation>
</comment>
<dbReference type="InterPro" id="IPR022880">
    <property type="entry name" value="DNApol_IV"/>
</dbReference>
<feature type="binding site" evidence="15">
    <location>
        <position position="103"/>
    </location>
    <ligand>
        <name>Mg(2+)</name>
        <dbReference type="ChEBI" id="CHEBI:18420"/>
    </ligand>
</feature>
<evidence type="ECO:0000256" key="4">
    <source>
        <dbReference type="ARBA" id="ARBA00022490"/>
    </source>
</evidence>
<feature type="domain" description="UmuC" evidence="16">
    <location>
        <begin position="4"/>
        <end position="185"/>
    </location>
</feature>
<dbReference type="Pfam" id="PF11799">
    <property type="entry name" value="IMS_C"/>
    <property type="match status" value="1"/>
</dbReference>
<dbReference type="NCBIfam" id="NF002677">
    <property type="entry name" value="PRK02406.1"/>
    <property type="match status" value="1"/>
</dbReference>
<evidence type="ECO:0000256" key="11">
    <source>
        <dbReference type="ARBA" id="ARBA00022932"/>
    </source>
</evidence>
<organism evidence="17 18">
    <name type="scientific">Glaciecola punicea ACAM 611</name>
    <dbReference type="NCBI Taxonomy" id="1121923"/>
    <lineage>
        <taxon>Bacteria</taxon>
        <taxon>Pseudomonadati</taxon>
        <taxon>Pseudomonadota</taxon>
        <taxon>Gammaproteobacteria</taxon>
        <taxon>Alteromonadales</taxon>
        <taxon>Alteromonadaceae</taxon>
        <taxon>Glaciecola</taxon>
    </lineage>
</organism>
<dbReference type="PROSITE" id="PS50173">
    <property type="entry name" value="UMUC"/>
    <property type="match status" value="1"/>
</dbReference>
<reference evidence="17 18" key="1">
    <citation type="journal article" date="2012" name="J. Bacteriol.">
        <title>Genome sequence of proteorhodopsin-containing sea ice bacterium Glaciecola punicea ACAM 611T.</title>
        <authorList>
            <person name="Qin Q.-L."/>
            <person name="Xie B.-B."/>
            <person name="Shu Y.-L."/>
            <person name="Rong J.-C."/>
            <person name="Zhao D.-L."/>
            <person name="Zhang X.-Y."/>
            <person name="Chen X.-L."/>
            <person name="Zhou B.-C."/>
            <person name="Zhanga Y.-Z."/>
        </authorList>
    </citation>
    <scope>NUCLEOTIDE SEQUENCE [LARGE SCALE GENOMIC DNA]</scope>
    <source>
        <strain evidence="17 18">ACAM 611</strain>
    </source>
</reference>
<reference evidence="17 18" key="2">
    <citation type="journal article" date="2017" name="Antonie Van Leeuwenhoek">
        <title>Rhizobium rhizosphaerae sp. nov., a novel species isolated from rice rhizosphere.</title>
        <authorList>
            <person name="Zhao J.J."/>
            <person name="Zhang J."/>
            <person name="Zhang R.J."/>
            <person name="Zhang C.W."/>
            <person name="Yin H.Q."/>
            <person name="Zhang X.X."/>
        </authorList>
    </citation>
    <scope>NUCLEOTIDE SEQUENCE [LARGE SCALE GENOMIC DNA]</scope>
    <source>
        <strain evidence="17 18">ACAM 611</strain>
    </source>
</reference>
<dbReference type="GO" id="GO:0003887">
    <property type="term" value="F:DNA-directed DNA polymerase activity"/>
    <property type="evidence" value="ECO:0007669"/>
    <property type="project" value="UniProtKB-UniRule"/>
</dbReference>
<dbReference type="RefSeq" id="WP_006006154.1">
    <property type="nucleotide sequence ID" value="NZ_BAET01000025.1"/>
</dbReference>
<dbReference type="InterPro" id="IPR036775">
    <property type="entry name" value="DNA_pol_Y-fam_lit_finger_sf"/>
</dbReference>
<keyword evidence="13 15" id="KW-0234">DNA repair</keyword>
<keyword evidence="3 15" id="KW-0515">Mutator protein</keyword>
<evidence type="ECO:0000256" key="8">
    <source>
        <dbReference type="ARBA" id="ARBA00022723"/>
    </source>
</evidence>
<keyword evidence="5 15" id="KW-0808">Transferase</keyword>
<evidence type="ECO:0000256" key="6">
    <source>
        <dbReference type="ARBA" id="ARBA00022695"/>
    </source>
</evidence>
<keyword evidence="9 15" id="KW-0227">DNA damage</keyword>
<dbReference type="Gene3D" id="3.40.1170.60">
    <property type="match status" value="1"/>
</dbReference>
<keyword evidence="4 15" id="KW-0963">Cytoplasm</keyword>
<dbReference type="EMBL" id="BAET01000025">
    <property type="protein sequence ID" value="GAB56230.1"/>
    <property type="molecule type" value="Genomic_DNA"/>
</dbReference>
<dbReference type="HAMAP" id="MF_01113">
    <property type="entry name" value="DNApol_IV"/>
    <property type="match status" value="1"/>
</dbReference>
<gene>
    <name evidence="15 17" type="primary">dinB</name>
    <name evidence="17" type="ORF">GPUN_2115</name>
</gene>
<protein>
    <recommendedName>
        <fullName evidence="15">DNA polymerase IV</fullName>
        <shortName evidence="15">Pol IV</shortName>
        <ecNumber evidence="15">2.7.7.7</ecNumber>
    </recommendedName>
</protein>
<dbReference type="OrthoDB" id="9808813at2"/>
<evidence type="ECO:0000259" key="16">
    <source>
        <dbReference type="PROSITE" id="PS50173"/>
    </source>
</evidence>
<dbReference type="AlphaFoldDB" id="H5TD53"/>
<accession>H5TD53</accession>
<dbReference type="GO" id="GO:0009432">
    <property type="term" value="P:SOS response"/>
    <property type="evidence" value="ECO:0007669"/>
    <property type="project" value="UniProtKB-ARBA"/>
</dbReference>
<dbReference type="GO" id="GO:0006261">
    <property type="term" value="P:DNA-templated DNA replication"/>
    <property type="evidence" value="ECO:0007669"/>
    <property type="project" value="UniProtKB-UniRule"/>
</dbReference>
<evidence type="ECO:0000256" key="13">
    <source>
        <dbReference type="ARBA" id="ARBA00023204"/>
    </source>
</evidence>
<dbReference type="InterPro" id="IPR050116">
    <property type="entry name" value="DNA_polymerase-Y"/>
</dbReference>
<evidence type="ECO:0000256" key="15">
    <source>
        <dbReference type="HAMAP-Rule" id="MF_01113"/>
    </source>
</evidence>
<dbReference type="InterPro" id="IPR043502">
    <property type="entry name" value="DNA/RNA_pol_sf"/>
</dbReference>
<evidence type="ECO:0000313" key="18">
    <source>
        <dbReference type="Proteomes" id="UP000053586"/>
    </source>
</evidence>
<dbReference type="InterPro" id="IPR043128">
    <property type="entry name" value="Rev_trsase/Diguanyl_cyclase"/>
</dbReference>
<dbReference type="GO" id="GO:0003684">
    <property type="term" value="F:damaged DNA binding"/>
    <property type="evidence" value="ECO:0007669"/>
    <property type="project" value="InterPro"/>
</dbReference>
<evidence type="ECO:0000256" key="12">
    <source>
        <dbReference type="ARBA" id="ARBA00023125"/>
    </source>
</evidence>
<proteinExistence type="inferred from homology"/>
<feature type="binding site" evidence="15">
    <location>
        <position position="8"/>
    </location>
    <ligand>
        <name>Mg(2+)</name>
        <dbReference type="ChEBI" id="CHEBI:18420"/>
    </ligand>
</feature>
<dbReference type="InterPro" id="IPR017961">
    <property type="entry name" value="DNA_pol_Y-fam_little_finger"/>
</dbReference>
<dbReference type="CDD" id="cd03586">
    <property type="entry name" value="PolY_Pol_IV_kappa"/>
    <property type="match status" value="1"/>
</dbReference>
<evidence type="ECO:0000256" key="5">
    <source>
        <dbReference type="ARBA" id="ARBA00022679"/>
    </source>
</evidence>
<keyword evidence="7 15" id="KW-0235">DNA replication</keyword>
<dbReference type="Proteomes" id="UP000053586">
    <property type="component" value="Unassembled WGS sequence"/>
</dbReference>
<dbReference type="GO" id="GO:0000287">
    <property type="term" value="F:magnesium ion binding"/>
    <property type="evidence" value="ECO:0007669"/>
    <property type="project" value="UniProtKB-UniRule"/>
</dbReference>
<dbReference type="Gene3D" id="3.30.70.270">
    <property type="match status" value="1"/>
</dbReference>
<dbReference type="EC" id="2.7.7.7" evidence="15"/>
<name>H5TD53_9ALTE</name>
<keyword evidence="8 15" id="KW-0479">Metal-binding</keyword>
<sequence length="369" mass="41572">MRKFIHVDMDAFYVSVEIRDNPALANMPVAVGGKSAQRGVLSTCNYIARSFGVRSAMPTSVAKRLCNDLIIVPGRMSVYQDVSTQIREIFSRYTNLVEPLSLDEAYLDVTDVEQFGGSATLIAQDIRKHIHLELGLTASAGIAPLKYIAKIASDMNKPNGQYLVKPEQIISFIEQLPLNKIPGVGKVTFAKLQALGLYTGQDIRNTNQAELVQRFGKFGLSLWRKCQGIDKRGVETSRIRKSVAVERTFSENLTTLEELTVYLLKNLVPTLQDRAAKHIVTREIDKIGVKIKFADFRQTTKEHKCSDINKAVLVNLLREAWERRNGKDARLLGVFIGFCDTSTDTQHEQLSFEYNDKYADKHIIFEKKV</sequence>
<dbReference type="PANTHER" id="PTHR11076:SF33">
    <property type="entry name" value="DNA POLYMERASE KAPPA"/>
    <property type="match status" value="1"/>
</dbReference>
<evidence type="ECO:0000256" key="2">
    <source>
        <dbReference type="ARBA" id="ARBA00010945"/>
    </source>
</evidence>
<dbReference type="STRING" id="56804.BAE46_12250"/>
<dbReference type="PANTHER" id="PTHR11076">
    <property type="entry name" value="DNA REPAIR POLYMERASE UMUC / TRANSFERASE FAMILY MEMBER"/>
    <property type="match status" value="1"/>
</dbReference>
<evidence type="ECO:0000313" key="17">
    <source>
        <dbReference type="EMBL" id="GAB56230.1"/>
    </source>
</evidence>
<comment type="similarity">
    <text evidence="2 15">Belongs to the DNA polymerase type-Y family.</text>
</comment>
<dbReference type="Pfam" id="PF00817">
    <property type="entry name" value="IMS"/>
    <property type="match status" value="1"/>
</dbReference>
<dbReference type="Gene3D" id="1.10.150.20">
    <property type="entry name" value="5' to 3' exonuclease, C-terminal subdomain"/>
    <property type="match status" value="1"/>
</dbReference>
<dbReference type="GO" id="GO:0005829">
    <property type="term" value="C:cytosol"/>
    <property type="evidence" value="ECO:0007669"/>
    <property type="project" value="TreeGrafter"/>
</dbReference>
<dbReference type="GO" id="GO:0006281">
    <property type="term" value="P:DNA repair"/>
    <property type="evidence" value="ECO:0007669"/>
    <property type="project" value="UniProtKB-UniRule"/>
</dbReference>
<dbReference type="FunFam" id="3.40.1170.60:FF:000001">
    <property type="entry name" value="DNA polymerase IV"/>
    <property type="match status" value="1"/>
</dbReference>